<reference evidence="1 2" key="1">
    <citation type="submission" date="2024-01" db="EMBL/GenBank/DDBJ databases">
        <title>Genome assemblies of Stephania.</title>
        <authorList>
            <person name="Yang L."/>
        </authorList>
    </citation>
    <scope>NUCLEOTIDE SEQUENCE [LARGE SCALE GENOMIC DNA]</scope>
    <source>
        <strain evidence="1">YNDBR</strain>
        <tissue evidence="1">Leaf</tissue>
    </source>
</reference>
<organism evidence="1 2">
    <name type="scientific">Stephania yunnanensis</name>
    <dbReference type="NCBI Taxonomy" id="152371"/>
    <lineage>
        <taxon>Eukaryota</taxon>
        <taxon>Viridiplantae</taxon>
        <taxon>Streptophyta</taxon>
        <taxon>Embryophyta</taxon>
        <taxon>Tracheophyta</taxon>
        <taxon>Spermatophyta</taxon>
        <taxon>Magnoliopsida</taxon>
        <taxon>Ranunculales</taxon>
        <taxon>Menispermaceae</taxon>
        <taxon>Menispermoideae</taxon>
        <taxon>Cissampelideae</taxon>
        <taxon>Stephania</taxon>
    </lineage>
</organism>
<gene>
    <name evidence="1" type="ORF">Syun_025079</name>
</gene>
<keyword evidence="2" id="KW-1185">Reference proteome</keyword>
<protein>
    <submittedName>
        <fullName evidence="1">Uncharacterized protein</fullName>
    </submittedName>
</protein>
<name>A0AAP0EZS9_9MAGN</name>
<dbReference type="Proteomes" id="UP001420932">
    <property type="component" value="Unassembled WGS sequence"/>
</dbReference>
<sequence length="49" mass="5605">MFKSSSLALHFVLKTVFSNKEIRRNPSSQQCFQGTSPLFSSLNTLLERE</sequence>
<dbReference type="AlphaFoldDB" id="A0AAP0EZS9"/>
<proteinExistence type="predicted"/>
<evidence type="ECO:0000313" key="2">
    <source>
        <dbReference type="Proteomes" id="UP001420932"/>
    </source>
</evidence>
<evidence type="ECO:0000313" key="1">
    <source>
        <dbReference type="EMBL" id="KAK9098034.1"/>
    </source>
</evidence>
<dbReference type="EMBL" id="JBBNAF010000011">
    <property type="protein sequence ID" value="KAK9098034.1"/>
    <property type="molecule type" value="Genomic_DNA"/>
</dbReference>
<comment type="caution">
    <text evidence="1">The sequence shown here is derived from an EMBL/GenBank/DDBJ whole genome shotgun (WGS) entry which is preliminary data.</text>
</comment>
<accession>A0AAP0EZS9</accession>